<dbReference type="AlphaFoldDB" id="A0A871R0Y6"/>
<organism evidence="12 13">
    <name type="scientific">Dekkera bruxellensis</name>
    <name type="common">Brettanomyces custersii</name>
    <dbReference type="NCBI Taxonomy" id="5007"/>
    <lineage>
        <taxon>Eukaryota</taxon>
        <taxon>Fungi</taxon>
        <taxon>Dikarya</taxon>
        <taxon>Ascomycota</taxon>
        <taxon>Saccharomycotina</taxon>
        <taxon>Pichiomycetes</taxon>
        <taxon>Pichiales</taxon>
        <taxon>Pichiaceae</taxon>
        <taxon>Brettanomyces</taxon>
    </lineage>
</organism>
<dbReference type="PRINTS" id="PR00419">
    <property type="entry name" value="ADXRDTASE"/>
</dbReference>
<dbReference type="RefSeq" id="XP_041135119.1">
    <property type="nucleotide sequence ID" value="XM_041280236.1"/>
</dbReference>
<accession>A0A871R0Y6</accession>
<evidence type="ECO:0000256" key="5">
    <source>
        <dbReference type="ARBA" id="ARBA00022857"/>
    </source>
</evidence>
<evidence type="ECO:0000256" key="4">
    <source>
        <dbReference type="ARBA" id="ARBA00022827"/>
    </source>
</evidence>
<dbReference type="EC" id="1.18.1.6" evidence="8"/>
<evidence type="ECO:0000256" key="9">
    <source>
        <dbReference type="PIRSR" id="PIRSR000362-1"/>
    </source>
</evidence>
<evidence type="ECO:0000313" key="13">
    <source>
        <dbReference type="Proteomes" id="UP000663131"/>
    </source>
</evidence>
<gene>
    <name evidence="12" type="ORF">BRETT_001693</name>
</gene>
<keyword evidence="4 8" id="KW-0274">FAD</keyword>
<dbReference type="Gene3D" id="3.40.50.720">
    <property type="entry name" value="NAD(P)-binding Rossmann-like Domain"/>
    <property type="match status" value="1"/>
</dbReference>
<evidence type="ECO:0000256" key="8">
    <source>
        <dbReference type="PIRNR" id="PIRNR000362"/>
    </source>
</evidence>
<keyword evidence="8" id="KW-0496">Mitochondrion</keyword>
<protein>
    <recommendedName>
        <fullName evidence="8">NADPH:adrenodoxin oxidoreductase, mitochondrial</fullName>
        <ecNumber evidence="8">1.18.1.6</ecNumber>
    </recommendedName>
</protein>
<comment type="catalytic activity">
    <reaction evidence="7 8">
        <text>2 reduced [adrenodoxin] + NADP(+) + H(+) = 2 oxidized [adrenodoxin] + NADPH</text>
        <dbReference type="Rhea" id="RHEA:42312"/>
        <dbReference type="Rhea" id="RHEA-COMP:9998"/>
        <dbReference type="Rhea" id="RHEA-COMP:9999"/>
        <dbReference type="ChEBI" id="CHEBI:15378"/>
        <dbReference type="ChEBI" id="CHEBI:33737"/>
        <dbReference type="ChEBI" id="CHEBI:33738"/>
        <dbReference type="ChEBI" id="CHEBI:57783"/>
        <dbReference type="ChEBI" id="CHEBI:58349"/>
        <dbReference type="EC" id="1.18.1.6"/>
    </reaction>
</comment>
<dbReference type="PANTHER" id="PTHR48467:SF1">
    <property type="entry name" value="GLUTAMATE SYNTHASE 1 [NADH], CHLOROPLASTIC-LIKE"/>
    <property type="match status" value="1"/>
</dbReference>
<dbReference type="PIRSF" id="PIRSF000362">
    <property type="entry name" value="FNR"/>
    <property type="match status" value="1"/>
</dbReference>
<dbReference type="InterPro" id="IPR023753">
    <property type="entry name" value="FAD/NAD-binding_dom"/>
</dbReference>
<evidence type="ECO:0000256" key="1">
    <source>
        <dbReference type="ARBA" id="ARBA00001974"/>
    </source>
</evidence>
<evidence type="ECO:0000256" key="2">
    <source>
        <dbReference type="ARBA" id="ARBA00008312"/>
    </source>
</evidence>
<evidence type="ECO:0000256" key="7">
    <source>
        <dbReference type="ARBA" id="ARBA00048933"/>
    </source>
</evidence>
<feature type="domain" description="FAD/NAD(P)-binding" evidence="11">
    <location>
        <begin position="27"/>
        <end position="236"/>
    </location>
</feature>
<feature type="binding site" evidence="9">
    <location>
        <position position="103"/>
    </location>
    <ligand>
        <name>FAD</name>
        <dbReference type="ChEBI" id="CHEBI:57692"/>
    </ligand>
</feature>
<keyword evidence="6 8" id="KW-0560">Oxidoreductase</keyword>
<evidence type="ECO:0000256" key="10">
    <source>
        <dbReference type="PIRSR" id="PIRSR000362-2"/>
    </source>
</evidence>
<comment type="subcellular location">
    <subcellularLocation>
        <location evidence="8">Mitochondrion</location>
    </subcellularLocation>
</comment>
<feature type="binding site" evidence="10">
    <location>
        <position position="408"/>
    </location>
    <ligand>
        <name>NADP(+)</name>
        <dbReference type="ChEBI" id="CHEBI:58349"/>
    </ligand>
</feature>
<dbReference type="InterPro" id="IPR021163">
    <property type="entry name" value="Ferredox_Rdtase_adrenod"/>
</dbReference>
<dbReference type="SUPFAM" id="SSF51971">
    <property type="entry name" value="Nucleotide-binding domain"/>
    <property type="match status" value="1"/>
</dbReference>
<dbReference type="GO" id="GO:0005739">
    <property type="term" value="C:mitochondrion"/>
    <property type="evidence" value="ECO:0007669"/>
    <property type="project" value="UniProtKB-SubCell"/>
</dbReference>
<dbReference type="InterPro" id="IPR036188">
    <property type="entry name" value="FAD/NAD-bd_sf"/>
</dbReference>
<dbReference type="OrthoDB" id="333024at2759"/>
<dbReference type="GO" id="GO:0016491">
    <property type="term" value="F:oxidoreductase activity"/>
    <property type="evidence" value="ECO:0007669"/>
    <property type="project" value="UniProtKB-KW"/>
</dbReference>
<dbReference type="Gene3D" id="3.50.50.60">
    <property type="entry name" value="FAD/NAD(P)-binding domain"/>
    <property type="match status" value="1"/>
</dbReference>
<evidence type="ECO:0000256" key="6">
    <source>
        <dbReference type="ARBA" id="ARBA00023002"/>
    </source>
</evidence>
<reference evidence="12" key="1">
    <citation type="submission" date="2020-10" db="EMBL/GenBank/DDBJ databases">
        <authorList>
            <person name="Palmer J.M."/>
        </authorList>
    </citation>
    <scope>NUCLEOTIDE SEQUENCE</scope>
    <source>
        <strain evidence="12">UCD 2041</strain>
    </source>
</reference>
<feature type="binding site" evidence="9">
    <location>
        <position position="37"/>
    </location>
    <ligand>
        <name>FAD</name>
        <dbReference type="ChEBI" id="CHEBI:57692"/>
    </ligand>
</feature>
<evidence type="ECO:0000259" key="11">
    <source>
        <dbReference type="Pfam" id="PF07992"/>
    </source>
</evidence>
<dbReference type="KEGG" id="bbrx:BRETT_001693"/>
<proteinExistence type="inferred from homology"/>
<comment type="similarity">
    <text evidence="2 8">Belongs to the ferredoxin--NADP reductase type 1 family.</text>
</comment>
<dbReference type="Proteomes" id="UP000663131">
    <property type="component" value="Chromosome 4"/>
</dbReference>
<dbReference type="InterPro" id="IPR055275">
    <property type="entry name" value="Ferredox_Rdtase"/>
</dbReference>
<name>A0A871R0Y6_DEKBR</name>
<dbReference type="EMBL" id="CP063132">
    <property type="protein sequence ID" value="QOU18626.1"/>
    <property type="molecule type" value="Genomic_DNA"/>
</dbReference>
<feature type="binding site" evidence="9">
    <location>
        <position position="59"/>
    </location>
    <ligand>
        <name>FAD</name>
        <dbReference type="ChEBI" id="CHEBI:57692"/>
    </ligand>
</feature>
<reference evidence="12" key="2">
    <citation type="journal article" name="BMC Genomics">
        <title>New genome assemblies reveal patterns of domestication and adaptation across Brettanomyces (Dekkera) species.</title>
        <authorList>
            <person name="Roach M.J."/>
            <person name="Borneman A.R."/>
        </authorList>
    </citation>
    <scope>NUCLEOTIDE SEQUENCE</scope>
    <source>
        <strain evidence="12">UCD 2041</strain>
    </source>
</reference>
<keyword evidence="3 8" id="KW-0285">Flavoprotein</keyword>
<feature type="binding site" evidence="9">
    <location>
        <begin position="408"/>
        <end position="410"/>
    </location>
    <ligand>
        <name>FAD</name>
        <dbReference type="ChEBI" id="CHEBI:57692"/>
    </ligand>
</feature>
<feature type="binding site" evidence="10">
    <location>
        <position position="233"/>
    </location>
    <ligand>
        <name>NADP(+)</name>
        <dbReference type="ChEBI" id="CHEBI:58349"/>
    </ligand>
</feature>
<keyword evidence="5 8" id="KW-0521">NADP</keyword>
<comment type="cofactor">
    <cofactor evidence="1 8 9">
        <name>FAD</name>
        <dbReference type="ChEBI" id="CHEBI:57692"/>
    </cofactor>
</comment>
<dbReference type="PANTHER" id="PTHR48467">
    <property type="entry name" value="GLUTAMATE SYNTHASE 1 [NADH], CHLOROPLASTIC-LIKE"/>
    <property type="match status" value="1"/>
</dbReference>
<dbReference type="Pfam" id="PF07992">
    <property type="entry name" value="Pyr_redox_2"/>
    <property type="match status" value="1"/>
</dbReference>
<sequence>MTPTFTRFTLAYISRRFLSTTACRLSKKVAVVGAGPSGFYTSLNLLKDNDPSLQIDMFERNPCPFGLVRYGVAPDHPEVKNCQERFQDTRKDERFKYYGNVTVGIDLKLKELYDNYDIVVYAYGSNKENKLGIPGEDDHPGIINSKAFVGWYNGSPEYKDLDPPLDKVKSVVIIGNGNVAIDIARVLLAPIESHWKMTDISRHAIEQLRKSKVEKVTIVARKGFLESKFTNKEFKELFELYKEGVYFGGWPKQKFVTLQDLKLGRVDKRRLSLVNKYKGLLEKENAGGKTPRRVWYLDYLKSPIGFKVNRADPELLEEVIFRDNSIKIERIPNTRSYRSIITPTEGFSSINCQLVIPSIGYKCKPLPEFKKLGIPFDEKKGVIPNVDGKVIGRNDSYCVGWVANGSRGNINSTVMTSGLLAEIIQEQLNAKNNNIDKPGRKVTEELLGKRNVNVVNWDDWTTIEAFEKMKGKESGKPMEKVTDFKEMLNICK</sequence>
<dbReference type="GeneID" id="64573617"/>
<evidence type="ECO:0000313" key="12">
    <source>
        <dbReference type="EMBL" id="QOU18626.1"/>
    </source>
</evidence>
<feature type="binding site" evidence="9">
    <location>
        <position position="401"/>
    </location>
    <ligand>
        <name>FAD</name>
        <dbReference type="ChEBI" id="CHEBI:57692"/>
    </ligand>
</feature>
<evidence type="ECO:0000256" key="3">
    <source>
        <dbReference type="ARBA" id="ARBA00022630"/>
    </source>
</evidence>
<feature type="binding site" evidence="9">
    <location>
        <position position="67"/>
    </location>
    <ligand>
        <name>FAD</name>
        <dbReference type="ChEBI" id="CHEBI:57692"/>
    </ligand>
</feature>
<feature type="binding site" evidence="10">
    <location>
        <begin position="176"/>
        <end position="179"/>
    </location>
    <ligand>
        <name>NADP(+)</name>
        <dbReference type="ChEBI" id="CHEBI:58349"/>
    </ligand>
</feature>